<dbReference type="InterPro" id="IPR021029">
    <property type="entry name" value="DNA_pol_III_tau_dom-5"/>
</dbReference>
<dbReference type="Pfam" id="PF12169">
    <property type="entry name" value="DNA_pol3_gamma3"/>
    <property type="match status" value="1"/>
</dbReference>
<evidence type="ECO:0000256" key="2">
    <source>
        <dbReference type="ARBA" id="ARBA00022679"/>
    </source>
</evidence>
<feature type="compositionally biased region" description="Low complexity" evidence="12">
    <location>
        <begin position="402"/>
        <end position="428"/>
    </location>
</feature>
<feature type="compositionally biased region" description="Basic and acidic residues" evidence="12">
    <location>
        <begin position="564"/>
        <end position="575"/>
    </location>
</feature>
<dbReference type="Gene3D" id="1.10.8.60">
    <property type="match status" value="1"/>
</dbReference>
<feature type="region of interest" description="Disordered" evidence="12">
    <location>
        <begin position="561"/>
        <end position="582"/>
    </location>
</feature>
<evidence type="ECO:0000256" key="1">
    <source>
        <dbReference type="ARBA" id="ARBA00006360"/>
    </source>
</evidence>
<reference evidence="14 15" key="1">
    <citation type="submission" date="2019-11" db="EMBL/GenBank/DDBJ databases">
        <title>Venatorbacter sp. nov. a predator of Campylobacter and other Gram-negative bacteria.</title>
        <authorList>
            <person name="Saeedi A."/>
            <person name="Cummings N.J."/>
            <person name="Connerton I.F."/>
            <person name="Connerton P.L."/>
        </authorList>
    </citation>
    <scope>NUCLEOTIDE SEQUENCE [LARGE SCALE GENOMIC DNA]</scope>
    <source>
        <strain evidence="14">XL5</strain>
    </source>
</reference>
<evidence type="ECO:0000256" key="6">
    <source>
        <dbReference type="ARBA" id="ARBA00022741"/>
    </source>
</evidence>
<dbReference type="RefSeq" id="WP_228344277.1">
    <property type="nucleotide sequence ID" value="NZ_CP046056.1"/>
</dbReference>
<keyword evidence="15" id="KW-1185">Reference proteome</keyword>
<dbReference type="InterPro" id="IPR008921">
    <property type="entry name" value="DNA_pol3_clamp-load_cplx_C"/>
</dbReference>
<dbReference type="FunFam" id="1.20.272.10:FF:000003">
    <property type="entry name" value="DNA polymerase III subunit gamma/tau"/>
    <property type="match status" value="1"/>
</dbReference>
<dbReference type="EC" id="2.7.7.7" evidence="11"/>
<dbReference type="KEGG" id="vcw:GJQ55_06990"/>
<dbReference type="GO" id="GO:0005524">
    <property type="term" value="F:ATP binding"/>
    <property type="evidence" value="ECO:0007669"/>
    <property type="project" value="UniProtKB-KW"/>
</dbReference>
<evidence type="ECO:0000256" key="5">
    <source>
        <dbReference type="ARBA" id="ARBA00022723"/>
    </source>
</evidence>
<dbReference type="Pfam" id="PF22608">
    <property type="entry name" value="DNAX_ATPase_lid"/>
    <property type="match status" value="1"/>
</dbReference>
<organism evidence="14 15">
    <name type="scientific">Venatoribacter cucullus</name>
    <dbReference type="NCBI Taxonomy" id="2661630"/>
    <lineage>
        <taxon>Bacteria</taxon>
        <taxon>Pseudomonadati</taxon>
        <taxon>Pseudomonadota</taxon>
        <taxon>Gammaproteobacteria</taxon>
        <taxon>Oceanospirillales</taxon>
        <taxon>Oceanospirillaceae</taxon>
        <taxon>Venatoribacter</taxon>
    </lineage>
</organism>
<dbReference type="InterPro" id="IPR045085">
    <property type="entry name" value="HLD_clamp_pol_III_gamma_tau"/>
</dbReference>
<dbReference type="PANTHER" id="PTHR11669:SF0">
    <property type="entry name" value="PROTEIN STICHEL-LIKE 2"/>
    <property type="match status" value="1"/>
</dbReference>
<keyword evidence="6 11" id="KW-0547">Nucleotide-binding</keyword>
<keyword evidence="7" id="KW-0862">Zinc</keyword>
<dbReference type="SUPFAM" id="SSF52540">
    <property type="entry name" value="P-loop containing nucleoside triphosphate hydrolases"/>
    <property type="match status" value="1"/>
</dbReference>
<dbReference type="GO" id="GO:0003887">
    <property type="term" value="F:DNA-directed DNA polymerase activity"/>
    <property type="evidence" value="ECO:0007669"/>
    <property type="project" value="UniProtKB-KW"/>
</dbReference>
<evidence type="ECO:0000256" key="3">
    <source>
        <dbReference type="ARBA" id="ARBA00022695"/>
    </source>
</evidence>
<evidence type="ECO:0000256" key="7">
    <source>
        <dbReference type="ARBA" id="ARBA00022833"/>
    </source>
</evidence>
<comment type="catalytic activity">
    <reaction evidence="10 11">
        <text>DNA(n) + a 2'-deoxyribonucleoside 5'-triphosphate = DNA(n+1) + diphosphate</text>
        <dbReference type="Rhea" id="RHEA:22508"/>
        <dbReference type="Rhea" id="RHEA-COMP:17339"/>
        <dbReference type="Rhea" id="RHEA-COMP:17340"/>
        <dbReference type="ChEBI" id="CHEBI:33019"/>
        <dbReference type="ChEBI" id="CHEBI:61560"/>
        <dbReference type="ChEBI" id="CHEBI:173112"/>
        <dbReference type="EC" id="2.7.7.7"/>
    </reaction>
</comment>
<protein>
    <recommendedName>
        <fullName evidence="11">DNA polymerase III subunit gamma/tau</fullName>
        <ecNumber evidence="11">2.7.7.7</ecNumber>
    </recommendedName>
</protein>
<dbReference type="InterPro" id="IPR022754">
    <property type="entry name" value="DNA_pol_III_gamma-3"/>
</dbReference>
<dbReference type="InterPro" id="IPR001270">
    <property type="entry name" value="ClpA/B"/>
</dbReference>
<dbReference type="InterPro" id="IPR012763">
    <property type="entry name" value="DNA_pol_III_sug/sutau_N"/>
</dbReference>
<dbReference type="CDD" id="cd18137">
    <property type="entry name" value="HLD_clamp_pol_III_gamma_tau"/>
    <property type="match status" value="1"/>
</dbReference>
<dbReference type="PRINTS" id="PR00300">
    <property type="entry name" value="CLPPROTEASEA"/>
</dbReference>
<evidence type="ECO:0000256" key="8">
    <source>
        <dbReference type="ARBA" id="ARBA00022840"/>
    </source>
</evidence>
<name>A0A9X7YNL9_9GAMM</name>
<evidence type="ECO:0000259" key="13">
    <source>
        <dbReference type="SMART" id="SM00382"/>
    </source>
</evidence>
<dbReference type="NCBIfam" id="NF005942">
    <property type="entry name" value="PRK07994.1"/>
    <property type="match status" value="1"/>
</dbReference>
<feature type="compositionally biased region" description="Low complexity" evidence="12">
    <location>
        <begin position="448"/>
        <end position="474"/>
    </location>
</feature>
<evidence type="ECO:0000313" key="14">
    <source>
        <dbReference type="EMBL" id="QQD24238.1"/>
    </source>
</evidence>
<comment type="subunit">
    <text evidence="11">DNA polymerase III contains a core (composed of alpha, epsilon and theta chains) that associates with a tau subunit. This core dimerizes to form the POLIII' complex. PolIII' associates with the gamma complex (composed of gamma, delta, delta', psi and chi chains) and with the beta chain to form the complete DNA polymerase III complex.</text>
</comment>
<evidence type="ECO:0000256" key="12">
    <source>
        <dbReference type="SAM" id="MobiDB-lite"/>
    </source>
</evidence>
<dbReference type="Gene3D" id="1.20.272.10">
    <property type="match status" value="1"/>
</dbReference>
<dbReference type="Gene3D" id="3.30.300.150">
    <property type="entry name" value="DNA polymerase III, tau subunit, domain V"/>
    <property type="match status" value="1"/>
</dbReference>
<dbReference type="FunFam" id="3.40.50.300:FF:000014">
    <property type="entry name" value="DNA polymerase III subunit gamma/tau"/>
    <property type="match status" value="1"/>
</dbReference>
<dbReference type="GO" id="GO:0046872">
    <property type="term" value="F:metal ion binding"/>
    <property type="evidence" value="ECO:0007669"/>
    <property type="project" value="UniProtKB-KW"/>
</dbReference>
<accession>A0A9X7YNL9</accession>
<dbReference type="SUPFAM" id="SSF48019">
    <property type="entry name" value="post-AAA+ oligomerization domain-like"/>
    <property type="match status" value="1"/>
</dbReference>
<dbReference type="InterPro" id="IPR050238">
    <property type="entry name" value="DNA_Rep/Repair_Clamp_Loader"/>
</dbReference>
<keyword evidence="9 11" id="KW-0239">DNA-directed DNA polymerase</keyword>
<evidence type="ECO:0000256" key="9">
    <source>
        <dbReference type="ARBA" id="ARBA00022932"/>
    </source>
</evidence>
<keyword evidence="5" id="KW-0479">Metal-binding</keyword>
<comment type="similarity">
    <text evidence="1 11">Belongs to the DnaX/STICHEL family.</text>
</comment>
<keyword evidence="2 11" id="KW-0808">Transferase</keyword>
<evidence type="ECO:0000313" key="15">
    <source>
        <dbReference type="Proteomes" id="UP000596074"/>
    </source>
</evidence>
<dbReference type="InterPro" id="IPR027417">
    <property type="entry name" value="P-loop_NTPase"/>
</dbReference>
<dbReference type="Pfam" id="PF12170">
    <property type="entry name" value="DNA_pol3_tau_5"/>
    <property type="match status" value="1"/>
</dbReference>
<dbReference type="GO" id="GO:0009360">
    <property type="term" value="C:DNA polymerase III complex"/>
    <property type="evidence" value="ECO:0007669"/>
    <property type="project" value="InterPro"/>
</dbReference>
<dbReference type="FunFam" id="1.10.8.60:FF:000013">
    <property type="entry name" value="DNA polymerase III subunit gamma/tau"/>
    <property type="match status" value="1"/>
</dbReference>
<dbReference type="GO" id="GO:0006261">
    <property type="term" value="P:DNA-templated DNA replication"/>
    <property type="evidence" value="ECO:0007669"/>
    <property type="project" value="TreeGrafter"/>
</dbReference>
<dbReference type="Pfam" id="PF13177">
    <property type="entry name" value="DNA_pol3_delta2"/>
    <property type="match status" value="1"/>
</dbReference>
<keyword evidence="3 11" id="KW-0548">Nucleotidyltransferase</keyword>
<keyword evidence="8 11" id="KW-0067">ATP-binding</keyword>
<dbReference type="InterPro" id="IPR003593">
    <property type="entry name" value="AAA+_ATPase"/>
</dbReference>
<proteinExistence type="inferred from homology"/>
<feature type="region of interest" description="Disordered" evidence="12">
    <location>
        <begin position="401"/>
        <end position="474"/>
    </location>
</feature>
<feature type="domain" description="AAA+ ATPase" evidence="13">
    <location>
        <begin position="37"/>
        <end position="177"/>
    </location>
</feature>
<dbReference type="InterPro" id="IPR038249">
    <property type="entry name" value="PolIII_tau_V_sf"/>
</dbReference>
<evidence type="ECO:0000256" key="11">
    <source>
        <dbReference type="RuleBase" id="RU364063"/>
    </source>
</evidence>
<dbReference type="PANTHER" id="PTHR11669">
    <property type="entry name" value="REPLICATION FACTOR C / DNA POLYMERASE III GAMMA-TAU SUBUNIT"/>
    <property type="match status" value="1"/>
</dbReference>
<dbReference type="NCBIfam" id="TIGR02397">
    <property type="entry name" value="dnaX_nterm"/>
    <property type="match status" value="1"/>
</dbReference>
<evidence type="ECO:0000256" key="4">
    <source>
        <dbReference type="ARBA" id="ARBA00022705"/>
    </source>
</evidence>
<evidence type="ECO:0000256" key="10">
    <source>
        <dbReference type="ARBA" id="ARBA00049244"/>
    </source>
</evidence>
<keyword evidence="4 11" id="KW-0235">DNA replication</keyword>
<sequence>MSYQVLARKWRPRFFDEMVGQEHVLRALINALNEQRLHHAYLFTGTRGVGKTTIARILAKCLNCEQGISARPCGECSACREIAEGRFVDLIEVDAASRTKVEDTRELLDNVQYAPTRGRFKVYLIDEVHMLSAHSFNALLKTLEEPPAHVKFLLATTDPQKLPVTVLSRCLQFSLKNMTAERIVGYLGKVLEAEQVQYEEPALWQLGRAAQGSMRDALSLTDQAIAYGEGLVGEEQVNAMLGTMDRGRLFKLAEVLARADASEVMAEVAASAEHAPDYDEVLQGLLTIWHRASLGQVVPDAIDNAEGDREAILQLSMAMQPEDLQLYYQIGVSGRRDLALAPDPRQGFEMLLLRMLAFRPAPAAPVELDLQTALQKKKPLSQAAEPDAAAVPVPAPAPIPAPVMAADSPQEAASPGAAARSAAPAATAEDAEPDAAAEPERPADDPVPDAAPSLAEEPEQAAEPVPAAVSEPVSVTPAPELTAQTLQPHTWWQWVERLPLAGLTMAIARNSALVQVQDERYEFDVDPVQGALFNAAQQQKIQDALRTLIPAAQVQMQLQLPRGETPEQRRQRQQAEAHAGAKQAITGDALVQRIVQEFDAFVPDDSIRPVS</sequence>
<dbReference type="CDD" id="cd00009">
    <property type="entry name" value="AAA"/>
    <property type="match status" value="1"/>
</dbReference>
<dbReference type="Gene3D" id="3.40.50.300">
    <property type="entry name" value="P-loop containing nucleotide triphosphate hydrolases"/>
    <property type="match status" value="1"/>
</dbReference>
<dbReference type="SMART" id="SM00382">
    <property type="entry name" value="AAA"/>
    <property type="match status" value="1"/>
</dbReference>
<gene>
    <name evidence="11" type="primary">dnaX</name>
    <name evidence="14" type="ORF">GJQ55_06990</name>
</gene>
<dbReference type="EMBL" id="CP046056">
    <property type="protein sequence ID" value="QQD24238.1"/>
    <property type="molecule type" value="Genomic_DNA"/>
</dbReference>
<dbReference type="AlphaFoldDB" id="A0A9X7YNL9"/>
<comment type="function">
    <text evidence="11">DNA polymerase III is a complex, multichain enzyme responsible for most of the replicative synthesis in bacteria. This DNA polymerase also exhibits 3' to 5' exonuclease activity.</text>
</comment>
<dbReference type="GO" id="GO:0003677">
    <property type="term" value="F:DNA binding"/>
    <property type="evidence" value="ECO:0007669"/>
    <property type="project" value="InterPro"/>
</dbReference>
<dbReference type="Proteomes" id="UP000596074">
    <property type="component" value="Chromosome"/>
</dbReference>